<reference evidence="1 2" key="1">
    <citation type="journal article" date="2013" name="Int. J. Syst. Evol. Microbiol.">
        <title>Marinoscillum luteum sp. nov., isolated from marine sediment.</title>
        <authorList>
            <person name="Cha I.T."/>
            <person name="Park S.J."/>
            <person name="Kim S.J."/>
            <person name="Kim J.G."/>
            <person name="Jung M.Y."/>
            <person name="Shin K.S."/>
            <person name="Kwon K.K."/>
            <person name="Yang S.H."/>
            <person name="Seo Y.S."/>
            <person name="Rhee S.K."/>
        </authorList>
    </citation>
    <scope>NUCLEOTIDE SEQUENCE [LARGE SCALE GENOMIC DNA]</scope>
    <source>
        <strain evidence="1 2">KCTC 23939</strain>
    </source>
</reference>
<accession>A0ABW7N984</accession>
<evidence type="ECO:0000313" key="2">
    <source>
        <dbReference type="Proteomes" id="UP001610063"/>
    </source>
</evidence>
<dbReference type="PANTHER" id="PTHR36529">
    <property type="entry name" value="SLL1095 PROTEIN"/>
    <property type="match status" value="1"/>
</dbReference>
<dbReference type="Gene3D" id="3.90.550.10">
    <property type="entry name" value="Spore Coat Polysaccharide Biosynthesis Protein SpsA, Chain A"/>
    <property type="match status" value="1"/>
</dbReference>
<dbReference type="EMBL" id="JBIPKE010000017">
    <property type="protein sequence ID" value="MFH6984089.1"/>
    <property type="molecule type" value="Genomic_DNA"/>
</dbReference>
<sequence length="211" mass="24172">MSDNSENLLIIFVKNLIPGAVKTRLAKDIGIDGALDVYKYLVEHTFEVTQDLDCAKAVFYSEYVEIEDTWDTEKYKLFVQKGPDLGDRMMNAFKHGFDKKFKKVVIIGSDCFELKGTHIEEAFDQLDKNDIVIGPATDGGYYLIGMNKLYPQLFHDKKYSHDKVMMDVLTEIGEMNASFHLLPELNDIDTFQDLKDSDIEFEFVDPDDADL</sequence>
<dbReference type="PANTHER" id="PTHR36529:SF1">
    <property type="entry name" value="GLYCOSYLTRANSFERASE"/>
    <property type="match status" value="1"/>
</dbReference>
<dbReference type="RefSeq" id="WP_159585130.1">
    <property type="nucleotide sequence ID" value="NZ_JBIPKE010000017.1"/>
</dbReference>
<protein>
    <submittedName>
        <fullName evidence="1">TIGR04282 family arsenosugar biosynthesis glycosyltransferase</fullName>
    </submittedName>
</protein>
<organism evidence="1 2">
    <name type="scientific">Marinoscillum luteum</name>
    <dbReference type="NCBI Taxonomy" id="861051"/>
    <lineage>
        <taxon>Bacteria</taxon>
        <taxon>Pseudomonadati</taxon>
        <taxon>Bacteroidota</taxon>
        <taxon>Cytophagia</taxon>
        <taxon>Cytophagales</taxon>
        <taxon>Reichenbachiellaceae</taxon>
        <taxon>Marinoscillum</taxon>
    </lineage>
</organism>
<dbReference type="InterPro" id="IPR018641">
    <property type="entry name" value="Trfase_1_rSAM/seldom-assoc"/>
</dbReference>
<dbReference type="Pfam" id="PF09837">
    <property type="entry name" value="DUF2064"/>
    <property type="match status" value="1"/>
</dbReference>
<dbReference type="Proteomes" id="UP001610063">
    <property type="component" value="Unassembled WGS sequence"/>
</dbReference>
<keyword evidence="2" id="KW-1185">Reference proteome</keyword>
<proteinExistence type="predicted"/>
<gene>
    <name evidence="1" type="ORF">ACHKAR_11605</name>
</gene>
<comment type="caution">
    <text evidence="1">The sequence shown here is derived from an EMBL/GenBank/DDBJ whole genome shotgun (WGS) entry which is preliminary data.</text>
</comment>
<evidence type="ECO:0000313" key="1">
    <source>
        <dbReference type="EMBL" id="MFH6984089.1"/>
    </source>
</evidence>
<dbReference type="InterPro" id="IPR029044">
    <property type="entry name" value="Nucleotide-diphossugar_trans"/>
</dbReference>
<name>A0ABW7N984_9BACT</name>
<dbReference type="SUPFAM" id="SSF53448">
    <property type="entry name" value="Nucleotide-diphospho-sugar transferases"/>
    <property type="match status" value="1"/>
</dbReference>
<dbReference type="NCBIfam" id="TIGR04282">
    <property type="entry name" value="glyco_like_cofC"/>
    <property type="match status" value="1"/>
</dbReference>